<evidence type="ECO:0000313" key="1">
    <source>
        <dbReference type="EMBL" id="OJG47104.1"/>
    </source>
</evidence>
<gene>
    <name evidence="1" type="ORF">RV04_GL000351</name>
</gene>
<sequence length="37" mass="4529">MFNQKYLFDLKNIKKDKKTNLAKNQSFLVVNGWIYDY</sequence>
<evidence type="ECO:0000313" key="2">
    <source>
        <dbReference type="Proteomes" id="UP000182077"/>
    </source>
</evidence>
<accession>A0A1L8TSU6</accession>
<comment type="caution">
    <text evidence="1">The sequence shown here is derived from an EMBL/GenBank/DDBJ whole genome shotgun (WGS) entry which is preliminary data.</text>
</comment>
<keyword evidence="2" id="KW-1185">Reference proteome</keyword>
<protein>
    <submittedName>
        <fullName evidence="1">Uncharacterized protein</fullName>
    </submittedName>
</protein>
<reference evidence="1 2" key="1">
    <citation type="submission" date="2014-12" db="EMBL/GenBank/DDBJ databases">
        <title>Draft genome sequences of 29 type strains of Enterococci.</title>
        <authorList>
            <person name="Zhong Z."/>
            <person name="Sun Z."/>
            <person name="Liu W."/>
            <person name="Zhang W."/>
            <person name="Zhang H."/>
        </authorList>
    </citation>
    <scope>NUCLEOTIDE SEQUENCE [LARGE SCALE GENOMIC DNA]</scope>
    <source>
        <strain evidence="1 2">DSM 17122</strain>
    </source>
</reference>
<name>A0A1L8TSU6_9ENTE</name>
<dbReference type="AlphaFoldDB" id="A0A1L8TSU6"/>
<dbReference type="STRING" id="249189.RV04_GL000351"/>
<organism evidence="1 2">
    <name type="scientific">Enterococcus hermanniensis</name>
    <dbReference type="NCBI Taxonomy" id="249189"/>
    <lineage>
        <taxon>Bacteria</taxon>
        <taxon>Bacillati</taxon>
        <taxon>Bacillota</taxon>
        <taxon>Bacilli</taxon>
        <taxon>Lactobacillales</taxon>
        <taxon>Enterococcaceae</taxon>
        <taxon>Enterococcus</taxon>
    </lineage>
</organism>
<dbReference type="Proteomes" id="UP000182077">
    <property type="component" value="Unassembled WGS sequence"/>
</dbReference>
<proteinExistence type="predicted"/>
<dbReference type="EMBL" id="JXKQ01000001">
    <property type="protein sequence ID" value="OJG47104.1"/>
    <property type="molecule type" value="Genomic_DNA"/>
</dbReference>